<dbReference type="Gene3D" id="2.60.40.10">
    <property type="entry name" value="Immunoglobulins"/>
    <property type="match status" value="1"/>
</dbReference>
<evidence type="ECO:0000256" key="3">
    <source>
        <dbReference type="SAM" id="MobiDB-lite"/>
    </source>
</evidence>
<dbReference type="Pfam" id="PF16897">
    <property type="entry name" value="MMR_HSR1_Xtn"/>
    <property type="match status" value="1"/>
</dbReference>
<accession>A0A8J7NPR3</accession>
<evidence type="ECO:0000259" key="5">
    <source>
        <dbReference type="PROSITE" id="PS51880"/>
    </source>
</evidence>
<sequence>MSINRFSLSSLLRVEQREAQDLFFTADRSLHQVATRRLSVPDRPRSRDAGGRPVPHDRSWHLTRGQEPPPLRPSWHGPSGIKRRLAGRETFPPRRAAGACGRRERMAALLRLLVIVQAARASGQRLLGVRQWPESLRAEEGGEAAISCSFNGTGLETVSVEWYRNPTAGEAPPPTWYSRQNVTGQGTLAVLTLRALRRNDSGVYACKITPLIPVQLEGAWGNGTRLTVSGASGPRLQALPWALVPALVLLAAAVALRCSRARRETGNNEVIYTEADRGPPCTQSELDADTVKSILAEYKIHNADVTLRGDVTADDLIDVVEGNRVYIPCIYVLNKIDQISIEELDIIYKVPHCVPISAHHRWNFDDLLERIWEYLQLVRIYTKPKGQLPDYTAPVVLPDDRTSVEDFCLKIHKNLIKEFKYALVWGSSVKHNPQKVGKDHVLEDEDVIQIVKK</sequence>
<dbReference type="Gene3D" id="3.10.20.30">
    <property type="match status" value="1"/>
</dbReference>
<feature type="domain" description="TGS" evidence="5">
    <location>
        <begin position="376"/>
        <end position="452"/>
    </location>
</feature>
<reference evidence="6" key="1">
    <citation type="journal article" date="2021" name="Cell">
        <title>Tracing the genetic footprints of vertebrate landing in non-teleost ray-finned fishes.</title>
        <authorList>
            <person name="Bi X."/>
            <person name="Wang K."/>
            <person name="Yang L."/>
            <person name="Pan H."/>
            <person name="Jiang H."/>
            <person name="Wei Q."/>
            <person name="Fang M."/>
            <person name="Yu H."/>
            <person name="Zhu C."/>
            <person name="Cai Y."/>
            <person name="He Y."/>
            <person name="Gan X."/>
            <person name="Zeng H."/>
            <person name="Yu D."/>
            <person name="Zhu Y."/>
            <person name="Jiang H."/>
            <person name="Qiu Q."/>
            <person name="Yang H."/>
            <person name="Zhang Y.E."/>
            <person name="Wang W."/>
            <person name="Zhu M."/>
            <person name="He S."/>
            <person name="Zhang G."/>
        </authorList>
    </citation>
    <scope>NUCLEOTIDE SEQUENCE</scope>
    <source>
        <strain evidence="6">Allg_001</strain>
    </source>
</reference>
<evidence type="ECO:0000256" key="2">
    <source>
        <dbReference type="ARBA" id="ARBA00023134"/>
    </source>
</evidence>
<dbReference type="InterPro" id="IPR012675">
    <property type="entry name" value="Beta-grasp_dom_sf"/>
</dbReference>
<evidence type="ECO:0000256" key="1">
    <source>
        <dbReference type="ARBA" id="ARBA00022741"/>
    </source>
</evidence>
<dbReference type="FunFam" id="3.10.20.30:FF:000003">
    <property type="entry name" value="Developmentally-regulated GTP-binding protein 1"/>
    <property type="match status" value="1"/>
</dbReference>
<feature type="non-terminal residue" evidence="6">
    <location>
        <position position="453"/>
    </location>
</feature>
<gene>
    <name evidence="6" type="primary">Drg1</name>
    <name evidence="6" type="ORF">GTO95_0012283</name>
</gene>
<keyword evidence="2" id="KW-0342">GTP-binding</keyword>
<dbReference type="Proteomes" id="UP000736164">
    <property type="component" value="Unassembled WGS sequence"/>
</dbReference>
<dbReference type="AlphaFoldDB" id="A0A8J7NPR3"/>
<dbReference type="SMART" id="SM00409">
    <property type="entry name" value="IG"/>
    <property type="match status" value="1"/>
</dbReference>
<dbReference type="PANTHER" id="PTHR43127">
    <property type="entry name" value="DEVELOPMENTALLY-REGULATED GTP-BINDING PROTEIN 2"/>
    <property type="match status" value="1"/>
</dbReference>
<dbReference type="Pfam" id="PF07686">
    <property type="entry name" value="V-set"/>
    <property type="match status" value="1"/>
</dbReference>
<dbReference type="GO" id="GO:0003924">
    <property type="term" value="F:GTPase activity"/>
    <property type="evidence" value="ECO:0007669"/>
    <property type="project" value="InterPro"/>
</dbReference>
<dbReference type="CDD" id="cd17230">
    <property type="entry name" value="TGS_DRG1"/>
    <property type="match status" value="1"/>
</dbReference>
<dbReference type="InterPro" id="IPR013783">
    <property type="entry name" value="Ig-like_fold"/>
</dbReference>
<dbReference type="InterPro" id="IPR045001">
    <property type="entry name" value="DRG"/>
</dbReference>
<dbReference type="PROSITE" id="PS50835">
    <property type="entry name" value="IG_LIKE"/>
    <property type="match status" value="1"/>
</dbReference>
<organism evidence="6 7">
    <name type="scientific">Atractosteus spatula</name>
    <name type="common">Alligator gar</name>
    <name type="synonym">Lepisosteus spatula</name>
    <dbReference type="NCBI Taxonomy" id="7917"/>
    <lineage>
        <taxon>Eukaryota</taxon>
        <taxon>Metazoa</taxon>
        <taxon>Chordata</taxon>
        <taxon>Craniata</taxon>
        <taxon>Vertebrata</taxon>
        <taxon>Euteleostomi</taxon>
        <taxon>Actinopterygii</taxon>
        <taxon>Neopterygii</taxon>
        <taxon>Holostei</taxon>
        <taxon>Semionotiformes</taxon>
        <taxon>Lepisosteidae</taxon>
        <taxon>Atractosteus</taxon>
    </lineage>
</organism>
<dbReference type="SUPFAM" id="SSF48726">
    <property type="entry name" value="Immunoglobulin"/>
    <property type="match status" value="1"/>
</dbReference>
<comment type="caution">
    <text evidence="6">The sequence shown here is derived from an EMBL/GenBank/DDBJ whole genome shotgun (WGS) entry which is preliminary data.</text>
</comment>
<evidence type="ECO:0000313" key="7">
    <source>
        <dbReference type="Proteomes" id="UP000736164"/>
    </source>
</evidence>
<evidence type="ECO:0000259" key="4">
    <source>
        <dbReference type="PROSITE" id="PS50835"/>
    </source>
</evidence>
<name>A0A8J7NPR3_ATRSP</name>
<feature type="non-terminal residue" evidence="6">
    <location>
        <position position="1"/>
    </location>
</feature>
<dbReference type="InterPro" id="IPR004095">
    <property type="entry name" value="TGS"/>
</dbReference>
<dbReference type="PROSITE" id="PS51880">
    <property type="entry name" value="TGS"/>
    <property type="match status" value="1"/>
</dbReference>
<protein>
    <submittedName>
        <fullName evidence="6">DRG1 protein</fullName>
    </submittedName>
</protein>
<dbReference type="InterPro" id="IPR003599">
    <property type="entry name" value="Ig_sub"/>
</dbReference>
<dbReference type="InterPro" id="IPR013106">
    <property type="entry name" value="Ig_V-set"/>
</dbReference>
<feature type="region of interest" description="Disordered" evidence="3">
    <location>
        <begin position="35"/>
        <end position="98"/>
    </location>
</feature>
<dbReference type="InterPro" id="IPR027417">
    <property type="entry name" value="P-loop_NTPase"/>
</dbReference>
<dbReference type="CDD" id="cd00099">
    <property type="entry name" value="IgV"/>
    <property type="match status" value="1"/>
</dbReference>
<evidence type="ECO:0000313" key="6">
    <source>
        <dbReference type="EMBL" id="MBN3317532.1"/>
    </source>
</evidence>
<dbReference type="InterPro" id="IPR007110">
    <property type="entry name" value="Ig-like_dom"/>
</dbReference>
<dbReference type="InterPro" id="IPR012676">
    <property type="entry name" value="TGS-like"/>
</dbReference>
<keyword evidence="7" id="KW-1185">Reference proteome</keyword>
<dbReference type="InterPro" id="IPR036179">
    <property type="entry name" value="Ig-like_dom_sf"/>
</dbReference>
<dbReference type="Pfam" id="PF02824">
    <property type="entry name" value="TGS"/>
    <property type="match status" value="1"/>
</dbReference>
<dbReference type="SUPFAM" id="SSF52540">
    <property type="entry name" value="P-loop containing nucleoside triphosphate hydrolases"/>
    <property type="match status" value="1"/>
</dbReference>
<feature type="compositionally biased region" description="Basic and acidic residues" evidence="3">
    <location>
        <begin position="39"/>
        <end position="60"/>
    </location>
</feature>
<keyword evidence="1" id="KW-0547">Nucleotide-binding</keyword>
<dbReference type="Gene3D" id="6.10.140.1070">
    <property type="match status" value="1"/>
</dbReference>
<proteinExistence type="predicted"/>
<dbReference type="GO" id="GO:0005525">
    <property type="term" value="F:GTP binding"/>
    <property type="evidence" value="ECO:0007669"/>
    <property type="project" value="UniProtKB-KW"/>
</dbReference>
<feature type="domain" description="Ig-like" evidence="4">
    <location>
        <begin position="124"/>
        <end position="229"/>
    </location>
</feature>
<dbReference type="EMBL" id="JAAWVO010035813">
    <property type="protein sequence ID" value="MBN3317532.1"/>
    <property type="molecule type" value="Genomic_DNA"/>
</dbReference>
<dbReference type="SUPFAM" id="SSF81271">
    <property type="entry name" value="TGS-like"/>
    <property type="match status" value="1"/>
</dbReference>
<dbReference type="InterPro" id="IPR031662">
    <property type="entry name" value="GTP-binding_2"/>
</dbReference>